<dbReference type="AlphaFoldDB" id="J1H5X8"/>
<feature type="compositionally biased region" description="Low complexity" evidence="8">
    <location>
        <begin position="1"/>
        <end position="16"/>
    </location>
</feature>
<evidence type="ECO:0000256" key="7">
    <source>
        <dbReference type="RuleBase" id="RU363032"/>
    </source>
</evidence>
<protein>
    <submittedName>
        <fullName evidence="10">ABC transporter, permease protein</fullName>
    </submittedName>
</protein>
<feature type="compositionally biased region" description="Low complexity" evidence="8">
    <location>
        <begin position="37"/>
        <end position="46"/>
    </location>
</feature>
<feature type="region of interest" description="Disordered" evidence="8">
    <location>
        <begin position="1"/>
        <end position="50"/>
    </location>
</feature>
<name>J1H5X8_9ACTO</name>
<dbReference type="Proteomes" id="UP000004578">
    <property type="component" value="Unassembled WGS sequence"/>
</dbReference>
<dbReference type="CDD" id="cd06261">
    <property type="entry name" value="TM_PBP2"/>
    <property type="match status" value="1"/>
</dbReference>
<feature type="domain" description="ABC transmembrane type-1" evidence="9">
    <location>
        <begin position="116"/>
        <end position="328"/>
    </location>
</feature>
<keyword evidence="6 7" id="KW-0472">Membrane</keyword>
<evidence type="ECO:0000256" key="8">
    <source>
        <dbReference type="SAM" id="MobiDB-lite"/>
    </source>
</evidence>
<feature type="transmembrane region" description="Helical" evidence="7">
    <location>
        <begin position="200"/>
        <end position="227"/>
    </location>
</feature>
<dbReference type="SUPFAM" id="SSF161098">
    <property type="entry name" value="MetI-like"/>
    <property type="match status" value="1"/>
</dbReference>
<feature type="transmembrane region" description="Helical" evidence="7">
    <location>
        <begin position="307"/>
        <end position="327"/>
    </location>
</feature>
<comment type="caution">
    <text evidence="10">The sequence shown here is derived from an EMBL/GenBank/DDBJ whole genome shotgun (WGS) entry which is preliminary data.</text>
</comment>
<evidence type="ECO:0000256" key="3">
    <source>
        <dbReference type="ARBA" id="ARBA00022475"/>
    </source>
</evidence>
<gene>
    <name evidence="10" type="ORF">HMPREF1317_1625</name>
</gene>
<accession>J1H5X8</accession>
<organism evidence="10 11">
    <name type="scientific">Schaalia georgiae F0490</name>
    <dbReference type="NCBI Taxonomy" id="1125717"/>
    <lineage>
        <taxon>Bacteria</taxon>
        <taxon>Bacillati</taxon>
        <taxon>Actinomycetota</taxon>
        <taxon>Actinomycetes</taxon>
        <taxon>Actinomycetales</taxon>
        <taxon>Actinomycetaceae</taxon>
        <taxon>Schaalia</taxon>
    </lineage>
</organism>
<keyword evidence="4 7" id="KW-0812">Transmembrane</keyword>
<dbReference type="SUPFAM" id="SSF160964">
    <property type="entry name" value="MalF N-terminal region-like"/>
    <property type="match status" value="1"/>
</dbReference>
<evidence type="ECO:0000256" key="2">
    <source>
        <dbReference type="ARBA" id="ARBA00022448"/>
    </source>
</evidence>
<feature type="transmembrane region" description="Helical" evidence="7">
    <location>
        <begin position="154"/>
        <end position="174"/>
    </location>
</feature>
<evidence type="ECO:0000256" key="1">
    <source>
        <dbReference type="ARBA" id="ARBA00004651"/>
    </source>
</evidence>
<dbReference type="PATRIC" id="fig|1125717.3.peg.1474"/>
<dbReference type="PROSITE" id="PS50928">
    <property type="entry name" value="ABC_TM1"/>
    <property type="match status" value="1"/>
</dbReference>
<dbReference type="GO" id="GO:0055085">
    <property type="term" value="P:transmembrane transport"/>
    <property type="evidence" value="ECO:0007669"/>
    <property type="project" value="InterPro"/>
</dbReference>
<feature type="transmembrane region" description="Helical" evidence="7">
    <location>
        <begin position="120"/>
        <end position="142"/>
    </location>
</feature>
<dbReference type="PANTHER" id="PTHR30193">
    <property type="entry name" value="ABC TRANSPORTER PERMEASE PROTEIN"/>
    <property type="match status" value="1"/>
</dbReference>
<proteinExistence type="inferred from homology"/>
<evidence type="ECO:0000313" key="11">
    <source>
        <dbReference type="Proteomes" id="UP000004578"/>
    </source>
</evidence>
<evidence type="ECO:0000313" key="10">
    <source>
        <dbReference type="EMBL" id="EJF40985.1"/>
    </source>
</evidence>
<evidence type="ECO:0000256" key="4">
    <source>
        <dbReference type="ARBA" id="ARBA00022692"/>
    </source>
</evidence>
<dbReference type="PANTHER" id="PTHR30193:SF37">
    <property type="entry name" value="INNER MEMBRANE ABC TRANSPORTER PERMEASE PROTEIN YCJO"/>
    <property type="match status" value="1"/>
</dbReference>
<keyword evidence="3" id="KW-1003">Cell membrane</keyword>
<comment type="subcellular location">
    <subcellularLocation>
        <location evidence="1 7">Cell membrane</location>
        <topology evidence="1 7">Multi-pass membrane protein</topology>
    </subcellularLocation>
</comment>
<dbReference type="Gene3D" id="1.10.3720.10">
    <property type="entry name" value="MetI-like"/>
    <property type="match status" value="1"/>
</dbReference>
<dbReference type="EMBL" id="AKFS01000237">
    <property type="protein sequence ID" value="EJF40985.1"/>
    <property type="molecule type" value="Genomic_DNA"/>
</dbReference>
<dbReference type="Pfam" id="PF00528">
    <property type="entry name" value="BPD_transp_1"/>
    <property type="match status" value="1"/>
</dbReference>
<keyword evidence="11" id="KW-1185">Reference proteome</keyword>
<evidence type="ECO:0000256" key="5">
    <source>
        <dbReference type="ARBA" id="ARBA00022989"/>
    </source>
</evidence>
<feature type="transmembrane region" description="Helical" evidence="7">
    <location>
        <begin position="248"/>
        <end position="272"/>
    </location>
</feature>
<evidence type="ECO:0000259" key="9">
    <source>
        <dbReference type="PROSITE" id="PS50928"/>
    </source>
</evidence>
<keyword evidence="5 7" id="KW-1133">Transmembrane helix</keyword>
<feature type="transmembrane region" description="Helical" evidence="7">
    <location>
        <begin position="57"/>
        <end position="85"/>
    </location>
</feature>
<dbReference type="InterPro" id="IPR000515">
    <property type="entry name" value="MetI-like"/>
</dbReference>
<keyword evidence="2 7" id="KW-0813">Transport</keyword>
<evidence type="ECO:0000256" key="6">
    <source>
        <dbReference type="ARBA" id="ARBA00023136"/>
    </source>
</evidence>
<reference evidence="10 11" key="1">
    <citation type="submission" date="2012-05" db="EMBL/GenBank/DDBJ databases">
        <authorList>
            <person name="Harkins D.M."/>
            <person name="Madupu R."/>
            <person name="Durkin A.S."/>
            <person name="Torralba M."/>
            <person name="Methe B."/>
            <person name="Sutton G.G."/>
            <person name="Nelson K.E."/>
        </authorList>
    </citation>
    <scope>NUCLEOTIDE SEQUENCE [LARGE SCALE GENOMIC DNA]</scope>
    <source>
        <strain evidence="10 11">F0490</strain>
    </source>
</reference>
<dbReference type="InterPro" id="IPR051393">
    <property type="entry name" value="ABC_transporter_permease"/>
</dbReference>
<sequence length="340" mass="37133">APRALAARPSGASAARPPHKRDPAPASYPTVRTTMSTAAATQAPPQRARKRGDGLRALAYLAPGMSGFLLFILIPLVASLVISFFDWSLFGQAKFVGAGNYQRMLSGEDPAFWTILRNTVIFAISYTILNLVISLGLSYWLQHLSDFWSRLLRVIFFIPVVTPMAGNALIWRLLLDDQGVVNSALGKAGLGPVPWLNHPVLAMGSLLMMSLWQGLGYNIVVLTAGLNGLNTSVLEAAKIDGTTGWQRFFKVVFPMISPTVFFCTIMTVIGAFKVFAQPYMLTKGGPGEATNTIVLALYRNGFSFDKLGYASAMAWILFVIVMVLTALQFSQQKKWVNYDA</sequence>
<dbReference type="InterPro" id="IPR035906">
    <property type="entry name" value="MetI-like_sf"/>
</dbReference>
<dbReference type="GO" id="GO:0005886">
    <property type="term" value="C:plasma membrane"/>
    <property type="evidence" value="ECO:0007669"/>
    <property type="project" value="UniProtKB-SubCell"/>
</dbReference>
<comment type="similarity">
    <text evidence="7">Belongs to the binding-protein-dependent transport system permease family.</text>
</comment>
<feature type="non-terminal residue" evidence="10">
    <location>
        <position position="1"/>
    </location>
</feature>